<evidence type="ECO:0000313" key="1">
    <source>
        <dbReference type="EMBL" id="RZH66749.1"/>
    </source>
</evidence>
<dbReference type="InterPro" id="IPR006311">
    <property type="entry name" value="TAT_signal"/>
</dbReference>
<name>A0A482XUA8_9EURY</name>
<reference evidence="1 2" key="1">
    <citation type="submission" date="2019-02" db="EMBL/GenBank/DDBJ databases">
        <title>Genome analysis provides insights into bioremediation potentialities and Haloocin production by Natrinema altunense strain 4.1R isolated from Chott Douz in Tunisian desert.</title>
        <authorList>
            <person name="Najjari A."/>
            <person name="Youssef N."/>
            <person name="Ben Dhia O."/>
            <person name="Ferjani R."/>
            <person name="El Hidri D."/>
            <person name="Ouzari H.I."/>
            <person name="Cherif A."/>
        </authorList>
    </citation>
    <scope>NUCLEOTIDE SEQUENCE [LARGE SCALE GENOMIC DNA]</scope>
    <source>
        <strain evidence="1 2">4.1R</strain>
    </source>
</reference>
<proteinExistence type="predicted"/>
<dbReference type="EMBL" id="SHMR01000007">
    <property type="protein sequence ID" value="RZH66749.1"/>
    <property type="molecule type" value="Genomic_DNA"/>
</dbReference>
<dbReference type="RefSeq" id="WP_130171058.1">
    <property type="nucleotide sequence ID" value="NZ_SHMR01000007.1"/>
</dbReference>
<dbReference type="AlphaFoldDB" id="A0A482XUA8"/>
<sequence length="126" mass="13633">MAEGNFRKTRRSVLRMSGAGLAAATGLAVTGTASAQEYPDYVKLKPGCTFTLNSDGQDSENGMYFYSEPSYSDDPEFIGSIKGPAWDVEATFVNDEGNWISRVAGVQTDTIAYVDPTASAYFWVTC</sequence>
<accession>A0A482XUA8</accession>
<organism evidence="1 2">
    <name type="scientific">Natrinema altunense</name>
    <dbReference type="NCBI Taxonomy" id="222984"/>
    <lineage>
        <taxon>Archaea</taxon>
        <taxon>Methanobacteriati</taxon>
        <taxon>Methanobacteriota</taxon>
        <taxon>Stenosarchaea group</taxon>
        <taxon>Halobacteria</taxon>
        <taxon>Halobacteriales</taxon>
        <taxon>Natrialbaceae</taxon>
        <taxon>Natrinema</taxon>
    </lineage>
</organism>
<protein>
    <submittedName>
        <fullName evidence="1">Uncharacterized protein</fullName>
    </submittedName>
</protein>
<evidence type="ECO:0000313" key="2">
    <source>
        <dbReference type="Proteomes" id="UP000292704"/>
    </source>
</evidence>
<dbReference type="Proteomes" id="UP000292704">
    <property type="component" value="Unassembled WGS sequence"/>
</dbReference>
<gene>
    <name evidence="1" type="ORF">ELS17_13265</name>
</gene>
<comment type="caution">
    <text evidence="1">The sequence shown here is derived from an EMBL/GenBank/DDBJ whole genome shotgun (WGS) entry which is preliminary data.</text>
</comment>
<dbReference type="PROSITE" id="PS51318">
    <property type="entry name" value="TAT"/>
    <property type="match status" value="1"/>
</dbReference>